<organism evidence="1 2">
    <name type="scientific">Catharanthus roseus</name>
    <name type="common">Madagascar periwinkle</name>
    <name type="synonym">Vinca rosea</name>
    <dbReference type="NCBI Taxonomy" id="4058"/>
    <lineage>
        <taxon>Eukaryota</taxon>
        <taxon>Viridiplantae</taxon>
        <taxon>Streptophyta</taxon>
        <taxon>Embryophyta</taxon>
        <taxon>Tracheophyta</taxon>
        <taxon>Spermatophyta</taxon>
        <taxon>Magnoliopsida</taxon>
        <taxon>eudicotyledons</taxon>
        <taxon>Gunneridae</taxon>
        <taxon>Pentapetalae</taxon>
        <taxon>asterids</taxon>
        <taxon>lamiids</taxon>
        <taxon>Gentianales</taxon>
        <taxon>Apocynaceae</taxon>
        <taxon>Rauvolfioideae</taxon>
        <taxon>Vinceae</taxon>
        <taxon>Catharanthinae</taxon>
        <taxon>Catharanthus</taxon>
    </lineage>
</organism>
<protein>
    <submittedName>
        <fullName evidence="1">Uncharacterized protein</fullName>
    </submittedName>
</protein>
<sequence>MEEKSLNSIKVSKKKEAGNNNNNTSSKNSSELFASCTFSSLGLHPTLCEQLKERLGFEVPTLVQAEAIPVILSGKHVLVNAATGTGKTVAYLAPVIHHLQQCDPRIQRSDGTFVLVLVPTRELCMQVHEILQKILHRFHWIVPGYIMGGENRSKEKARLRKGINILVATPGRLLDHLKNTSSFLHANLRWIIFDEADRILELGFGKDIEEILDILGSRQQISISEEHTSSRSSEGQRQNLLFSATLNEKVNQLANISLEDPIMIGLGSKKMQDKPSHKYLGTLESNMDDGLGKSCKALSSSDNEYKLPAQLVQRYIKVPCASRLVVLLSILKHLFEREGSQKVVVFFATRDTVDFHYALVNQFQGLLNSESEAESRPMFLNCKIFRLHGEMEQVDRRTAFQAFNTEKSALLLSTDVAARGLDFPKVRCIVQYDPPGEATEYVHRVGRTARLGQRGDSLLFLQPAEMDYLQDLERHGITITEYPLLKLLDGFPLYSLKHSIKKFVSVDVHPWVVSLQKALEIFISVESKMKILAKNAFSSWVRAYTAHRGELKRIFVVKKLHLGHVAKSFGLKDQPSLVNKSLARQSKKRKRDQKQKGTSKKRVFVKKP</sequence>
<keyword evidence="2" id="KW-1185">Reference proteome</keyword>
<name>A0ACC0BNM1_CATRO</name>
<dbReference type="Proteomes" id="UP001060085">
    <property type="component" value="Linkage Group LG03"/>
</dbReference>
<dbReference type="EMBL" id="CM044703">
    <property type="protein sequence ID" value="KAI5674188.1"/>
    <property type="molecule type" value="Genomic_DNA"/>
</dbReference>
<gene>
    <name evidence="1" type="ORF">M9H77_14552</name>
</gene>
<evidence type="ECO:0000313" key="2">
    <source>
        <dbReference type="Proteomes" id="UP001060085"/>
    </source>
</evidence>
<accession>A0ACC0BNM1</accession>
<evidence type="ECO:0000313" key="1">
    <source>
        <dbReference type="EMBL" id="KAI5674188.1"/>
    </source>
</evidence>
<comment type="caution">
    <text evidence="1">The sequence shown here is derived from an EMBL/GenBank/DDBJ whole genome shotgun (WGS) entry which is preliminary data.</text>
</comment>
<proteinExistence type="predicted"/>
<reference evidence="2" key="1">
    <citation type="journal article" date="2023" name="Nat. Plants">
        <title>Single-cell RNA sequencing provides a high-resolution roadmap for understanding the multicellular compartmentation of specialized metabolism.</title>
        <authorList>
            <person name="Sun S."/>
            <person name="Shen X."/>
            <person name="Li Y."/>
            <person name="Li Y."/>
            <person name="Wang S."/>
            <person name="Li R."/>
            <person name="Zhang H."/>
            <person name="Shen G."/>
            <person name="Guo B."/>
            <person name="Wei J."/>
            <person name="Xu J."/>
            <person name="St-Pierre B."/>
            <person name="Chen S."/>
            <person name="Sun C."/>
        </authorList>
    </citation>
    <scope>NUCLEOTIDE SEQUENCE [LARGE SCALE GENOMIC DNA]</scope>
</reference>